<dbReference type="InterPro" id="IPR017825">
    <property type="entry name" value="Lycopene_cyclase_dom"/>
</dbReference>
<evidence type="ECO:0000256" key="8">
    <source>
        <dbReference type="SAM" id="Phobius"/>
    </source>
</evidence>
<protein>
    <recommendedName>
        <fullName evidence="11">Lycopene cyclase domain-containing protein</fullName>
    </recommendedName>
</protein>
<dbReference type="NCBIfam" id="TIGR03462">
    <property type="entry name" value="CarR_dom_SF"/>
    <property type="match status" value="1"/>
</dbReference>
<evidence type="ECO:0000256" key="5">
    <source>
        <dbReference type="ARBA" id="ARBA00022989"/>
    </source>
</evidence>
<reference evidence="9 10" key="1">
    <citation type="journal article" date="2023" name="Int. J. Syst. Evol. Microbiol.">
        <title>Arthrobacter mangrovi sp. nov., an actinobacterium isolated from the rhizosphere of a mangrove.</title>
        <authorList>
            <person name="Hamada M."/>
            <person name="Saitou S."/>
            <person name="Enomoto N."/>
            <person name="Nanri K."/>
            <person name="Hidaka K."/>
            <person name="Miura T."/>
            <person name="Tamura T."/>
        </authorList>
    </citation>
    <scope>NUCLEOTIDE SEQUENCE [LARGE SCALE GENOMIC DNA]</scope>
    <source>
        <strain evidence="9 10">NBRC 112813</strain>
    </source>
</reference>
<gene>
    <name evidence="9" type="ORF">AHIS1636_21280</name>
</gene>
<keyword evidence="5 8" id="KW-1133">Transmembrane helix</keyword>
<comment type="pathway">
    <text evidence="2">Carotenoid biosynthesis.</text>
</comment>
<keyword evidence="6 8" id="KW-0472">Membrane</keyword>
<evidence type="ECO:0000256" key="7">
    <source>
        <dbReference type="ARBA" id="ARBA00023235"/>
    </source>
</evidence>
<proteinExistence type="predicted"/>
<dbReference type="Proteomes" id="UP001209654">
    <property type="component" value="Unassembled WGS sequence"/>
</dbReference>
<organism evidence="9 10">
    <name type="scientific">Arthrobacter mangrovi</name>
    <dbReference type="NCBI Taxonomy" id="2966350"/>
    <lineage>
        <taxon>Bacteria</taxon>
        <taxon>Bacillati</taxon>
        <taxon>Actinomycetota</taxon>
        <taxon>Actinomycetes</taxon>
        <taxon>Micrococcales</taxon>
        <taxon>Micrococcaceae</taxon>
        <taxon>Arthrobacter</taxon>
    </lineage>
</organism>
<comment type="subcellular location">
    <subcellularLocation>
        <location evidence="1">Membrane</location>
        <topology evidence="1">Multi-pass membrane protein</topology>
    </subcellularLocation>
</comment>
<evidence type="ECO:0000256" key="6">
    <source>
        <dbReference type="ARBA" id="ARBA00023136"/>
    </source>
</evidence>
<keyword evidence="10" id="KW-1185">Reference proteome</keyword>
<keyword evidence="3 8" id="KW-0812">Transmembrane</keyword>
<evidence type="ECO:0000256" key="3">
    <source>
        <dbReference type="ARBA" id="ARBA00022692"/>
    </source>
</evidence>
<feature type="transmembrane region" description="Helical" evidence="8">
    <location>
        <begin position="80"/>
        <end position="97"/>
    </location>
</feature>
<evidence type="ECO:0000313" key="10">
    <source>
        <dbReference type="Proteomes" id="UP001209654"/>
    </source>
</evidence>
<evidence type="ECO:0000313" key="9">
    <source>
        <dbReference type="EMBL" id="GLB67688.1"/>
    </source>
</evidence>
<feature type="transmembrane region" description="Helical" evidence="8">
    <location>
        <begin position="35"/>
        <end position="60"/>
    </location>
</feature>
<name>A0ABQ5MUR2_9MICC</name>
<comment type="caution">
    <text evidence="9">The sequence shown here is derived from an EMBL/GenBank/DDBJ whole genome shotgun (WGS) entry which is preliminary data.</text>
</comment>
<keyword evidence="4" id="KW-0125">Carotenoid biosynthesis</keyword>
<evidence type="ECO:0008006" key="11">
    <source>
        <dbReference type="Google" id="ProtNLM"/>
    </source>
</evidence>
<evidence type="ECO:0000256" key="4">
    <source>
        <dbReference type="ARBA" id="ARBA00022746"/>
    </source>
</evidence>
<evidence type="ECO:0000256" key="1">
    <source>
        <dbReference type="ARBA" id="ARBA00004141"/>
    </source>
</evidence>
<accession>A0ABQ5MUR2</accession>
<sequence length="133" mass="14621">MGFVYLAALFVSLAGMAILDWRLRLFFRAAPLRAGLVLLAGLAFFLAWDLSGIALGIFYRGQTDIMTGLLLAPELPLEEAVFLTFLCYLAMNLYLLFARRLATGSFLPGTSATARSVRRERSGPSGTREEARP</sequence>
<dbReference type="RefSeq" id="WP_264795794.1">
    <property type="nucleotide sequence ID" value="NZ_BRVS01000008.1"/>
</dbReference>
<evidence type="ECO:0000256" key="2">
    <source>
        <dbReference type="ARBA" id="ARBA00004829"/>
    </source>
</evidence>
<keyword evidence="7" id="KW-0413">Isomerase</keyword>
<dbReference type="EMBL" id="BRVS01000008">
    <property type="protein sequence ID" value="GLB67688.1"/>
    <property type="molecule type" value="Genomic_DNA"/>
</dbReference>
<feature type="transmembrane region" description="Helical" evidence="8">
    <location>
        <begin position="6"/>
        <end position="23"/>
    </location>
</feature>